<feature type="region of interest" description="Disordered" evidence="1">
    <location>
        <begin position="91"/>
        <end position="126"/>
    </location>
</feature>
<dbReference type="OrthoDB" id="585353at2759"/>
<evidence type="ECO:0008006" key="4">
    <source>
        <dbReference type="Google" id="ProtNLM"/>
    </source>
</evidence>
<accession>A0A3L6SB33</accession>
<dbReference type="Proteomes" id="UP000275267">
    <property type="component" value="Unassembled WGS sequence"/>
</dbReference>
<name>A0A3L6SB33_PANMI</name>
<organism evidence="2 3">
    <name type="scientific">Panicum miliaceum</name>
    <name type="common">Proso millet</name>
    <name type="synonym">Broomcorn millet</name>
    <dbReference type="NCBI Taxonomy" id="4540"/>
    <lineage>
        <taxon>Eukaryota</taxon>
        <taxon>Viridiplantae</taxon>
        <taxon>Streptophyta</taxon>
        <taxon>Embryophyta</taxon>
        <taxon>Tracheophyta</taxon>
        <taxon>Spermatophyta</taxon>
        <taxon>Magnoliopsida</taxon>
        <taxon>Liliopsida</taxon>
        <taxon>Poales</taxon>
        <taxon>Poaceae</taxon>
        <taxon>PACMAD clade</taxon>
        <taxon>Panicoideae</taxon>
        <taxon>Panicodae</taxon>
        <taxon>Paniceae</taxon>
        <taxon>Panicinae</taxon>
        <taxon>Panicum</taxon>
        <taxon>Panicum sect. Panicum</taxon>
    </lineage>
</organism>
<dbReference type="AlphaFoldDB" id="A0A3L6SB33"/>
<keyword evidence="3" id="KW-1185">Reference proteome</keyword>
<evidence type="ECO:0000313" key="2">
    <source>
        <dbReference type="EMBL" id="RLN17503.1"/>
    </source>
</evidence>
<comment type="caution">
    <text evidence="2">The sequence shown here is derived from an EMBL/GenBank/DDBJ whole genome shotgun (WGS) entry which is preliminary data.</text>
</comment>
<feature type="compositionally biased region" description="Basic and acidic residues" evidence="1">
    <location>
        <begin position="108"/>
        <end position="120"/>
    </location>
</feature>
<evidence type="ECO:0000313" key="3">
    <source>
        <dbReference type="Proteomes" id="UP000275267"/>
    </source>
</evidence>
<evidence type="ECO:0000256" key="1">
    <source>
        <dbReference type="SAM" id="MobiDB-lite"/>
    </source>
</evidence>
<dbReference type="PANTHER" id="PTHR33165">
    <property type="entry name" value="F-BOX DOMAIN CONTAINING PROTEIN-LIKE-RELATED"/>
    <property type="match status" value="1"/>
</dbReference>
<feature type="region of interest" description="Disordered" evidence="1">
    <location>
        <begin position="354"/>
        <end position="395"/>
    </location>
</feature>
<gene>
    <name evidence="2" type="ORF">C2845_PM02G04380</name>
</gene>
<proteinExistence type="predicted"/>
<dbReference type="PANTHER" id="PTHR33165:SF82">
    <property type="entry name" value="OS11G0231400 PROTEIN"/>
    <property type="match status" value="1"/>
</dbReference>
<dbReference type="STRING" id="4540.A0A3L6SB33"/>
<protein>
    <recommendedName>
        <fullName evidence="4">DUF295 domain-containing protein</fullName>
    </recommendedName>
</protein>
<reference evidence="3" key="1">
    <citation type="journal article" date="2019" name="Nat. Commun.">
        <title>The genome of broomcorn millet.</title>
        <authorList>
            <person name="Zou C."/>
            <person name="Miki D."/>
            <person name="Li D."/>
            <person name="Tang Q."/>
            <person name="Xiao L."/>
            <person name="Rajput S."/>
            <person name="Deng P."/>
            <person name="Jia W."/>
            <person name="Huang R."/>
            <person name="Zhang M."/>
            <person name="Sun Y."/>
            <person name="Hu J."/>
            <person name="Fu X."/>
            <person name="Schnable P.S."/>
            <person name="Li F."/>
            <person name="Zhang H."/>
            <person name="Feng B."/>
            <person name="Zhu X."/>
            <person name="Liu R."/>
            <person name="Schnable J.C."/>
            <person name="Zhu J.-K."/>
            <person name="Zhang H."/>
        </authorList>
    </citation>
    <scope>NUCLEOTIDE SEQUENCE [LARGE SCALE GENOMIC DNA]</scope>
</reference>
<dbReference type="EMBL" id="PQIB02000005">
    <property type="protein sequence ID" value="RLN17503.1"/>
    <property type="molecule type" value="Genomic_DNA"/>
</dbReference>
<sequence>MVYTACAVFLYGGTSDQPLPPLTARRYKTEHGYRSSLRVSEALEPMVRGEGLPWKRVRTTSSGWRAATVANPAAAPAAAFSHVHASAAGGEVPGGISGERWPPPLRFSPRDLGSRDRRAPPDCSGSRCRRGRLRVRGRTAKSALQSFFLLTVWMCPDWAAADSWAEKVSQFGLTMLAGPDREALALPPAAVDAVSRGPRLHPGHGKLGGYVRFFNLSTGAFVRVRLPLFRDHCVLDSVDGILLLQRDQDTAIRLLHPFTGDIAEFPPLETLLPYVNRWLPGNKWCYLRNIGAACISVGADGVVKEQRTDNPPWGFEAVEGEETVATGGSAPRRSPAGLNLALSRRRCLHKRMRSAGAQLLESRHSRAGPQAIGGGRKGRRRPEGSRRRQPMSLGG</sequence>